<keyword evidence="2" id="KW-0808">Transferase</keyword>
<dbReference type="PANTHER" id="PTHR27003">
    <property type="entry name" value="OS07G0166700 PROTEIN"/>
    <property type="match status" value="1"/>
</dbReference>
<evidence type="ECO:0000259" key="7">
    <source>
        <dbReference type="PROSITE" id="PS50011"/>
    </source>
</evidence>
<keyword evidence="4" id="KW-0418">Kinase</keyword>
<dbReference type="Gramene" id="PVH34379">
    <property type="protein sequence ID" value="PVH34379"/>
    <property type="gene ID" value="PAHAL_8G209700"/>
</dbReference>
<evidence type="ECO:0000256" key="4">
    <source>
        <dbReference type="ARBA" id="ARBA00022777"/>
    </source>
</evidence>
<dbReference type="GO" id="GO:0009506">
    <property type="term" value="C:plasmodesma"/>
    <property type="evidence" value="ECO:0007669"/>
    <property type="project" value="TreeGrafter"/>
</dbReference>
<keyword evidence="5 6" id="KW-0067">ATP-binding</keyword>
<dbReference type="PANTHER" id="PTHR27003:SF357">
    <property type="entry name" value="PROTEIN KINASE DOMAIN-CONTAINING PROTEIN"/>
    <property type="match status" value="1"/>
</dbReference>
<reference evidence="8" key="1">
    <citation type="submission" date="2018-04" db="EMBL/GenBank/DDBJ databases">
        <title>WGS assembly of Panicum hallii.</title>
        <authorList>
            <person name="Lovell J."/>
            <person name="Jenkins J."/>
            <person name="Lowry D."/>
            <person name="Mamidi S."/>
            <person name="Sreedasyam A."/>
            <person name="Weng X."/>
            <person name="Barry K."/>
            <person name="Bonette J."/>
            <person name="Campitelli B."/>
            <person name="Daum C."/>
            <person name="Gordon S."/>
            <person name="Gould B."/>
            <person name="Lipzen A."/>
            <person name="Macqueen A."/>
            <person name="Palacio-Mejia J."/>
            <person name="Plott C."/>
            <person name="Shakirov E."/>
            <person name="Shu S."/>
            <person name="Yoshinaga Y."/>
            <person name="Zane M."/>
            <person name="Rokhsar D."/>
            <person name="Grimwood J."/>
            <person name="Schmutz J."/>
            <person name="Juenger T."/>
        </authorList>
    </citation>
    <scope>NUCLEOTIDE SEQUENCE [LARGE SCALE GENOMIC DNA]</scope>
    <source>
        <strain evidence="8">FIL2</strain>
    </source>
</reference>
<feature type="binding site" evidence="6">
    <location>
        <position position="60"/>
    </location>
    <ligand>
        <name>ATP</name>
        <dbReference type="ChEBI" id="CHEBI:30616"/>
    </ligand>
</feature>
<dbReference type="InterPro" id="IPR001245">
    <property type="entry name" value="Ser-Thr/Tyr_kinase_cat_dom"/>
</dbReference>
<dbReference type="PROSITE" id="PS50011">
    <property type="entry name" value="PROTEIN_KINASE_DOM"/>
    <property type="match status" value="2"/>
</dbReference>
<name>A0A2T8I9L1_9POAL</name>
<feature type="domain" description="Protein kinase" evidence="7">
    <location>
        <begin position="33"/>
        <end position="265"/>
    </location>
</feature>
<dbReference type="InterPro" id="IPR011009">
    <property type="entry name" value="Kinase-like_dom_sf"/>
</dbReference>
<dbReference type="PROSITE" id="PS00107">
    <property type="entry name" value="PROTEIN_KINASE_ATP"/>
    <property type="match status" value="1"/>
</dbReference>
<dbReference type="InterPro" id="IPR017441">
    <property type="entry name" value="Protein_kinase_ATP_BS"/>
</dbReference>
<evidence type="ECO:0000313" key="8">
    <source>
        <dbReference type="EMBL" id="PVH34379.1"/>
    </source>
</evidence>
<gene>
    <name evidence="8" type="ORF">PAHAL_8G209700</name>
</gene>
<dbReference type="AlphaFoldDB" id="A0A2T8I9L1"/>
<proteinExistence type="predicted"/>
<dbReference type="Pfam" id="PF00069">
    <property type="entry name" value="Pkinase"/>
    <property type="match status" value="1"/>
</dbReference>
<dbReference type="Gene3D" id="1.10.510.10">
    <property type="entry name" value="Transferase(Phosphotransferase) domain 1"/>
    <property type="match status" value="2"/>
</dbReference>
<evidence type="ECO:0000256" key="1">
    <source>
        <dbReference type="ARBA" id="ARBA00022527"/>
    </source>
</evidence>
<dbReference type="InterPro" id="IPR008271">
    <property type="entry name" value="Ser/Thr_kinase_AS"/>
</dbReference>
<dbReference type="Pfam" id="PF07714">
    <property type="entry name" value="PK_Tyr_Ser-Thr"/>
    <property type="match status" value="1"/>
</dbReference>
<dbReference type="Gene3D" id="3.30.200.20">
    <property type="entry name" value="Phosphorylase Kinase, domain 1"/>
    <property type="match status" value="2"/>
</dbReference>
<evidence type="ECO:0000256" key="3">
    <source>
        <dbReference type="ARBA" id="ARBA00022741"/>
    </source>
</evidence>
<dbReference type="Proteomes" id="UP000243499">
    <property type="component" value="Chromosome 8"/>
</dbReference>
<evidence type="ECO:0000256" key="6">
    <source>
        <dbReference type="PROSITE-ProRule" id="PRU10141"/>
    </source>
</evidence>
<keyword evidence="1" id="KW-0723">Serine/threonine-protein kinase</keyword>
<evidence type="ECO:0000256" key="5">
    <source>
        <dbReference type="ARBA" id="ARBA00022840"/>
    </source>
</evidence>
<organism evidence="8">
    <name type="scientific">Panicum hallii</name>
    <dbReference type="NCBI Taxonomy" id="206008"/>
    <lineage>
        <taxon>Eukaryota</taxon>
        <taxon>Viridiplantae</taxon>
        <taxon>Streptophyta</taxon>
        <taxon>Embryophyta</taxon>
        <taxon>Tracheophyta</taxon>
        <taxon>Spermatophyta</taxon>
        <taxon>Magnoliopsida</taxon>
        <taxon>Liliopsida</taxon>
        <taxon>Poales</taxon>
        <taxon>Poaceae</taxon>
        <taxon>PACMAD clade</taxon>
        <taxon>Panicoideae</taxon>
        <taxon>Panicodae</taxon>
        <taxon>Paniceae</taxon>
        <taxon>Panicinae</taxon>
        <taxon>Panicum</taxon>
        <taxon>Panicum sect. Panicum</taxon>
    </lineage>
</organism>
<dbReference type="InterPro" id="IPR045272">
    <property type="entry name" value="ANXUR1/2-like"/>
</dbReference>
<evidence type="ECO:0000256" key="2">
    <source>
        <dbReference type="ARBA" id="ARBA00022679"/>
    </source>
</evidence>
<dbReference type="GO" id="GO:0005886">
    <property type="term" value="C:plasma membrane"/>
    <property type="evidence" value="ECO:0007669"/>
    <property type="project" value="TreeGrafter"/>
</dbReference>
<dbReference type="SMART" id="SM00220">
    <property type="entry name" value="S_TKc"/>
    <property type="match status" value="1"/>
</dbReference>
<feature type="domain" description="Protein kinase" evidence="7">
    <location>
        <begin position="316"/>
        <end position="561"/>
    </location>
</feature>
<protein>
    <recommendedName>
        <fullName evidence="7">Protein kinase domain-containing protein</fullName>
    </recommendedName>
</protein>
<dbReference type="GO" id="GO:0004714">
    <property type="term" value="F:transmembrane receptor protein tyrosine kinase activity"/>
    <property type="evidence" value="ECO:0007669"/>
    <property type="project" value="InterPro"/>
</dbReference>
<dbReference type="GO" id="GO:0004674">
    <property type="term" value="F:protein serine/threonine kinase activity"/>
    <property type="evidence" value="ECO:0007669"/>
    <property type="project" value="UniProtKB-KW"/>
</dbReference>
<dbReference type="GO" id="GO:0005524">
    <property type="term" value="F:ATP binding"/>
    <property type="evidence" value="ECO:0007669"/>
    <property type="project" value="UniProtKB-UniRule"/>
</dbReference>
<accession>A0A2T8I9L1</accession>
<dbReference type="EMBL" id="CM008053">
    <property type="protein sequence ID" value="PVH34379.1"/>
    <property type="molecule type" value="Genomic_DNA"/>
</dbReference>
<dbReference type="PROSITE" id="PS00108">
    <property type="entry name" value="PROTEIN_KINASE_ST"/>
    <property type="match status" value="1"/>
</dbReference>
<sequence length="574" mass="64973">MEPMQGKDISRWIAHSNHNTKRFTKHEIERITNNYRIILGRGASGEVYRGVLDKNVVAVKRLVYNVRENFDQDFHVHREVNHKNAVRLIGYCVEENALMMEYLPDMMRKHRRETLNQTGPYMYTQVIHGDIKPANILLDGSLKANISDFGISRLVNDPDKTLVTENFIGSIGYMDPFDVYSFGVVLVELITRKRAATSGGEGLRGVRALFDAEIASQNNTKILDGVAKLAGKCLLMERGRRPEMIDVVERLRKLGKASHQVHQRVDLFSWARKRKPMTTWTSNLCRQFSLEEIKAATRNFDESLLVNATRILPPFVNPDEIFGSRVYRGVIDGGATKVAIKLPSYRHGAGGCELRSAIEMRSKLRHGHIVPLIGYCDEDNETILVYDFMACVSLHYHLYENQQEPRLTWKQRLEICIGVARGLHYLHRGTKHAIIHGSLKSANIFLDKNWVAKIIDGGLSSDNASDHWVLSFNFLGVNPRDLTEESDVLAFGALLFEAQSRWALHYKWEGKLYQFLDPALQEEISLQSLNKFVETAARCVADQGMDRPSMADVLSDLECAIQSQVNAEASGSGS</sequence>
<dbReference type="SUPFAM" id="SSF56112">
    <property type="entry name" value="Protein kinase-like (PK-like)"/>
    <property type="match status" value="2"/>
</dbReference>
<keyword evidence="3 6" id="KW-0547">Nucleotide-binding</keyword>
<dbReference type="InterPro" id="IPR000719">
    <property type="entry name" value="Prot_kinase_dom"/>
</dbReference>